<evidence type="ECO:0000313" key="2">
    <source>
        <dbReference type="EMBL" id="MBB4045832.1"/>
    </source>
</evidence>
<dbReference type="SUPFAM" id="SSF55961">
    <property type="entry name" value="Bet v1-like"/>
    <property type="match status" value="1"/>
</dbReference>
<evidence type="ECO:0000313" key="3">
    <source>
        <dbReference type="Proteomes" id="UP000560658"/>
    </source>
</evidence>
<dbReference type="Gene3D" id="3.30.530.20">
    <property type="match status" value="1"/>
</dbReference>
<reference evidence="2" key="1">
    <citation type="submission" date="2020-08" db="EMBL/GenBank/DDBJ databases">
        <title>Genomic Encyclopedia of Type Strains, Phase IV (KMG-IV): sequencing the most valuable type-strain genomes for metagenomic binning, comparative biology and taxonomic classification.</title>
        <authorList>
            <person name="Goeker M."/>
        </authorList>
    </citation>
    <scope>NUCLEOTIDE SEQUENCE [LARGE SCALE GENOMIC DNA]</scope>
    <source>
        <strain evidence="2">DSM 105720</strain>
    </source>
</reference>
<dbReference type="AlphaFoldDB" id="A0A840DBS7"/>
<dbReference type="RefSeq" id="WP_044164396.1">
    <property type="nucleotide sequence ID" value="NZ_JACIER010000019.1"/>
</dbReference>
<organism evidence="2 3">
    <name type="scientific">Bacteroides reticulotermitis</name>
    <dbReference type="NCBI Taxonomy" id="1133319"/>
    <lineage>
        <taxon>Bacteria</taxon>
        <taxon>Pseudomonadati</taxon>
        <taxon>Bacteroidota</taxon>
        <taxon>Bacteroidia</taxon>
        <taxon>Bacteroidales</taxon>
        <taxon>Bacteroidaceae</taxon>
        <taxon>Bacteroides</taxon>
    </lineage>
</organism>
<dbReference type="Proteomes" id="UP000560658">
    <property type="component" value="Unassembled WGS sequence"/>
</dbReference>
<dbReference type="Pfam" id="PF19569">
    <property type="entry name" value="START_2"/>
    <property type="match status" value="1"/>
</dbReference>
<feature type="domain" description="START-like" evidence="1">
    <location>
        <begin position="2"/>
        <end position="125"/>
    </location>
</feature>
<sequence length="128" mass="15197">MKKEKIHLEYLLNATSKSILWAAISTPTGLEDWFADRVVSDDKNVEFHWGKTEQRSAEIIAIRSFSFIRFRWLDDENERDYFEIKMGYNELTSDYVLEITDFADADEVIDMRELWESQVAKLRRTCGF</sequence>
<evidence type="ECO:0000259" key="1">
    <source>
        <dbReference type="Pfam" id="PF19569"/>
    </source>
</evidence>
<dbReference type="EMBL" id="JACIER010000019">
    <property type="protein sequence ID" value="MBB4045832.1"/>
    <property type="molecule type" value="Genomic_DNA"/>
</dbReference>
<proteinExistence type="predicted"/>
<protein>
    <submittedName>
        <fullName evidence="2">Uncharacterized protein YndB with AHSA1/START domain</fullName>
    </submittedName>
</protein>
<name>A0A840DBS7_9BACE</name>
<keyword evidence="3" id="KW-1185">Reference proteome</keyword>
<accession>A0A840DBS7</accession>
<gene>
    <name evidence="2" type="ORF">GGR06_003655</name>
</gene>
<comment type="caution">
    <text evidence="2">The sequence shown here is derived from an EMBL/GenBank/DDBJ whole genome shotgun (WGS) entry which is preliminary data.</text>
</comment>
<dbReference type="InterPro" id="IPR023393">
    <property type="entry name" value="START-like_dom_sf"/>
</dbReference>
<dbReference type="InterPro" id="IPR045736">
    <property type="entry name" value="START_2"/>
</dbReference>